<dbReference type="PANTHER" id="PTHR30204">
    <property type="entry name" value="REDOX-CYCLING DRUG-SENSING TRANSCRIPTIONAL ACTIVATOR SOXR"/>
    <property type="match status" value="1"/>
</dbReference>
<feature type="region of interest" description="Disordered" evidence="2">
    <location>
        <begin position="1"/>
        <end position="30"/>
    </location>
</feature>
<dbReference type="RefSeq" id="WP_245769094.1">
    <property type="nucleotide sequence ID" value="NZ_FNFF01000001.1"/>
</dbReference>
<dbReference type="Gene3D" id="1.10.1660.10">
    <property type="match status" value="1"/>
</dbReference>
<dbReference type="SMART" id="SM00422">
    <property type="entry name" value="HTH_MERR"/>
    <property type="match status" value="1"/>
</dbReference>
<dbReference type="GO" id="GO:0046872">
    <property type="term" value="F:metal ion binding"/>
    <property type="evidence" value="ECO:0007669"/>
    <property type="project" value="InterPro"/>
</dbReference>
<feature type="domain" description="HTH merR-type" evidence="3">
    <location>
        <begin position="23"/>
        <end position="92"/>
    </location>
</feature>
<dbReference type="SUPFAM" id="SSF46955">
    <property type="entry name" value="Putative DNA-binding domain"/>
    <property type="match status" value="1"/>
</dbReference>
<accession>A0A1G8TT74</accession>
<dbReference type="InterPro" id="IPR009061">
    <property type="entry name" value="DNA-bd_dom_put_sf"/>
</dbReference>
<proteinExistence type="predicted"/>
<dbReference type="GO" id="GO:0003700">
    <property type="term" value="F:DNA-binding transcription factor activity"/>
    <property type="evidence" value="ECO:0007669"/>
    <property type="project" value="InterPro"/>
</dbReference>
<gene>
    <name evidence="5" type="ORF">SAMN05421806_101442</name>
</gene>
<reference evidence="5 6" key="1">
    <citation type="submission" date="2016-10" db="EMBL/GenBank/DDBJ databases">
        <authorList>
            <person name="de Groot N.N."/>
        </authorList>
    </citation>
    <scope>NUCLEOTIDE SEQUENCE [LARGE SCALE GENOMIC DNA]</scope>
    <source>
        <strain evidence="5 6">CGMCC 4.5727</strain>
    </source>
</reference>
<name>A0A1G8TT74_9ACTN</name>
<dbReference type="GO" id="GO:0003677">
    <property type="term" value="F:DNA binding"/>
    <property type="evidence" value="ECO:0007669"/>
    <property type="project" value="UniProtKB-KW"/>
</dbReference>
<feature type="compositionally biased region" description="Low complexity" evidence="2">
    <location>
        <begin position="84"/>
        <end position="99"/>
    </location>
</feature>
<evidence type="ECO:0000256" key="2">
    <source>
        <dbReference type="SAM" id="MobiDB-lite"/>
    </source>
</evidence>
<evidence type="ECO:0000313" key="6">
    <source>
        <dbReference type="Proteomes" id="UP000199155"/>
    </source>
</evidence>
<feature type="region of interest" description="Disordered" evidence="2">
    <location>
        <begin position="84"/>
        <end position="140"/>
    </location>
</feature>
<organism evidence="5 6">
    <name type="scientific">Streptomyces indicus</name>
    <dbReference type="NCBI Taxonomy" id="417292"/>
    <lineage>
        <taxon>Bacteria</taxon>
        <taxon>Bacillati</taxon>
        <taxon>Actinomycetota</taxon>
        <taxon>Actinomycetes</taxon>
        <taxon>Kitasatosporales</taxon>
        <taxon>Streptomycetaceae</taxon>
        <taxon>Streptomyces</taxon>
    </lineage>
</organism>
<dbReference type="STRING" id="417292.SAMN05421806_101442"/>
<dbReference type="Gene3D" id="1.10.1240.10">
    <property type="entry name" value="Methionine synthase domain"/>
    <property type="match status" value="1"/>
</dbReference>
<evidence type="ECO:0000313" key="5">
    <source>
        <dbReference type="EMBL" id="SDJ44718.1"/>
    </source>
</evidence>
<sequence length="343" mass="35974">MSTDSDPAHTAPAPRAPVSADVGLTTGDVARRLGIQPTTLRSWDRRYGIGPSGHDAGRHRRWAPQDIAVLEEMCRLTALGVPPAEAARSARATAGGEPRPGTEGERQSDTDEEATSSAPADPRRTPAGALPLGRNARAESRGIASAATRLDAASVQQQLDGVVSTYGPVEAWQEVIMPCLQAVGRRWEDAGDRHVEIEHLLSWHVSSALRGAPLSPERSGSAAAVLACVPGEQHTLALEALAAALGEQGVAVRMFGGALPAPALEDAVRRIGPAAVVLWSQVRSTANLPLAAHVRTIDWGLRGARRHPQVLLGGPGWPATVRDFPRLHTLQGAVDAVRAACGS</sequence>
<dbReference type="AlphaFoldDB" id="A0A1G8TT74"/>
<dbReference type="PROSITE" id="PS51332">
    <property type="entry name" value="B12_BINDING"/>
    <property type="match status" value="1"/>
</dbReference>
<evidence type="ECO:0000259" key="3">
    <source>
        <dbReference type="PROSITE" id="PS50937"/>
    </source>
</evidence>
<evidence type="ECO:0000256" key="1">
    <source>
        <dbReference type="ARBA" id="ARBA00023125"/>
    </source>
</evidence>
<dbReference type="Proteomes" id="UP000199155">
    <property type="component" value="Unassembled WGS sequence"/>
</dbReference>
<evidence type="ECO:0000259" key="4">
    <source>
        <dbReference type="PROSITE" id="PS51332"/>
    </source>
</evidence>
<dbReference type="GO" id="GO:0031419">
    <property type="term" value="F:cobalamin binding"/>
    <property type="evidence" value="ECO:0007669"/>
    <property type="project" value="InterPro"/>
</dbReference>
<dbReference type="Pfam" id="PF02310">
    <property type="entry name" value="B12-binding"/>
    <property type="match status" value="1"/>
</dbReference>
<dbReference type="InterPro" id="IPR003759">
    <property type="entry name" value="Cbl-bd_cap"/>
</dbReference>
<dbReference type="Pfam" id="PF02607">
    <property type="entry name" value="B12-binding_2"/>
    <property type="match status" value="1"/>
</dbReference>
<keyword evidence="1" id="KW-0238">DNA-binding</keyword>
<keyword evidence="6" id="KW-1185">Reference proteome</keyword>
<dbReference type="Pfam" id="PF13411">
    <property type="entry name" value="MerR_1"/>
    <property type="match status" value="1"/>
</dbReference>
<dbReference type="InterPro" id="IPR000551">
    <property type="entry name" value="MerR-type_HTH_dom"/>
</dbReference>
<dbReference type="SUPFAM" id="SSF52242">
    <property type="entry name" value="Cobalamin (vitamin B12)-binding domain"/>
    <property type="match status" value="1"/>
</dbReference>
<dbReference type="PROSITE" id="PS50937">
    <property type="entry name" value="HTH_MERR_2"/>
    <property type="match status" value="1"/>
</dbReference>
<dbReference type="InterPro" id="IPR006158">
    <property type="entry name" value="Cobalamin-bd"/>
</dbReference>
<protein>
    <submittedName>
        <fullName evidence="5">B12 binding domain-containing protein</fullName>
    </submittedName>
</protein>
<feature type="compositionally biased region" description="Basic and acidic residues" evidence="2">
    <location>
        <begin position="100"/>
        <end position="109"/>
    </location>
</feature>
<dbReference type="PANTHER" id="PTHR30204:SF97">
    <property type="entry name" value="MERR FAMILY REGULATORY PROTEIN"/>
    <property type="match status" value="1"/>
</dbReference>
<dbReference type="InterPro" id="IPR047057">
    <property type="entry name" value="MerR_fam"/>
</dbReference>
<dbReference type="Gene3D" id="3.40.50.280">
    <property type="entry name" value="Cobalamin-binding domain"/>
    <property type="match status" value="1"/>
</dbReference>
<dbReference type="CDD" id="cd01104">
    <property type="entry name" value="HTH_MlrA-CarA"/>
    <property type="match status" value="1"/>
</dbReference>
<dbReference type="InterPro" id="IPR036724">
    <property type="entry name" value="Cobalamin-bd_sf"/>
</dbReference>
<dbReference type="InterPro" id="IPR036594">
    <property type="entry name" value="Meth_synthase_dom"/>
</dbReference>
<dbReference type="EMBL" id="FNFF01000001">
    <property type="protein sequence ID" value="SDJ44718.1"/>
    <property type="molecule type" value="Genomic_DNA"/>
</dbReference>
<feature type="domain" description="B12-binding" evidence="4">
    <location>
        <begin position="221"/>
        <end position="343"/>
    </location>
</feature>